<keyword evidence="2" id="KW-1185">Reference proteome</keyword>
<dbReference type="OMA" id="VHDANIR"/>
<dbReference type="OrthoDB" id="2012654at2759"/>
<dbReference type="EMBL" id="CM035438">
    <property type="protein sequence ID" value="KAH7285611.1"/>
    <property type="molecule type" value="Genomic_DNA"/>
</dbReference>
<proteinExistence type="predicted"/>
<dbReference type="AlphaFoldDB" id="A0A8T2QPX4"/>
<dbReference type="EMBL" id="CM035438">
    <property type="protein sequence ID" value="KAH7285610.1"/>
    <property type="molecule type" value="Genomic_DNA"/>
</dbReference>
<evidence type="ECO:0000313" key="2">
    <source>
        <dbReference type="Proteomes" id="UP000825935"/>
    </source>
</evidence>
<dbReference type="InterPro" id="IPR006873">
    <property type="entry name" value="DUF620"/>
</dbReference>
<organism evidence="1 2">
    <name type="scientific">Ceratopteris richardii</name>
    <name type="common">Triangle waterfern</name>
    <dbReference type="NCBI Taxonomy" id="49495"/>
    <lineage>
        <taxon>Eukaryota</taxon>
        <taxon>Viridiplantae</taxon>
        <taxon>Streptophyta</taxon>
        <taxon>Embryophyta</taxon>
        <taxon>Tracheophyta</taxon>
        <taxon>Polypodiopsida</taxon>
        <taxon>Polypodiidae</taxon>
        <taxon>Polypodiales</taxon>
        <taxon>Pteridineae</taxon>
        <taxon>Pteridaceae</taxon>
        <taxon>Parkerioideae</taxon>
        <taxon>Ceratopteris</taxon>
    </lineage>
</organism>
<accession>A0A8T2QPX4</accession>
<dbReference type="Proteomes" id="UP000825935">
    <property type="component" value="Chromosome 33"/>
</dbReference>
<dbReference type="PANTHER" id="PTHR31300:SF2">
    <property type="entry name" value="LIPASE-LIKE PROTEIN"/>
    <property type="match status" value="1"/>
</dbReference>
<name>A0A8T2QPX4_CERRI</name>
<evidence type="ECO:0000313" key="1">
    <source>
        <dbReference type="EMBL" id="KAH7285610.1"/>
    </source>
</evidence>
<comment type="caution">
    <text evidence="1">The sequence shown here is derived from an EMBL/GenBank/DDBJ whole genome shotgun (WGS) entry which is preliminary data.</text>
</comment>
<sequence>MKPKKKNYNAFFGVYVGDSLAPLMEGPIPENDEDETKTESSWLSFKPWAKGGKKRSDPRLLLDVLGCPLAPVSTCTEPFPHLSIKGLPIETSSALYIIHQYIAATGATKLQTSVHNSYTMGKVKMVITEYETATKISKTPLKSAENGWFVLWQMMPHKWYIELALGGSMIQAGSNGKLAWTYTPWFGACAVRGPVRPLRRVLQGLDPMATASIFVNAQCIGEKKIGDEDCFVLKVSADQSIFNHGDEAEIIRHVLFGYFSQRTGWLIYLEDSQLIRIQVADSEVVYLETRIESSLTDYRDVEGVSLAHGGHSVVTLFKFRDEAMNHVRTRMEETWSIEEVAFDVPGLSTEFFIPPSDVSLNNAKEMAFLFADNDKCLSLSGFDQLP</sequence>
<protein>
    <submittedName>
        <fullName evidence="1">Uncharacterized protein</fullName>
    </submittedName>
</protein>
<dbReference type="PANTHER" id="PTHR31300">
    <property type="entry name" value="LIPASE"/>
    <property type="match status" value="1"/>
</dbReference>
<dbReference type="Pfam" id="PF04788">
    <property type="entry name" value="DUF620"/>
    <property type="match status" value="1"/>
</dbReference>
<gene>
    <name evidence="1" type="ORF">KP509_33G036700</name>
</gene>
<reference evidence="1" key="1">
    <citation type="submission" date="2021-08" db="EMBL/GenBank/DDBJ databases">
        <title>WGS assembly of Ceratopteris richardii.</title>
        <authorList>
            <person name="Marchant D.B."/>
            <person name="Chen G."/>
            <person name="Jenkins J."/>
            <person name="Shu S."/>
            <person name="Leebens-Mack J."/>
            <person name="Grimwood J."/>
            <person name="Schmutz J."/>
            <person name="Soltis P."/>
            <person name="Soltis D."/>
            <person name="Chen Z.-H."/>
        </authorList>
    </citation>
    <scope>NUCLEOTIDE SEQUENCE</scope>
    <source>
        <strain evidence="1">Whitten #5841</strain>
        <tissue evidence="1">Leaf</tissue>
    </source>
</reference>